<dbReference type="AlphaFoldDB" id="A0A8X6QFU3"/>
<keyword evidence="3" id="KW-1185">Reference proteome</keyword>
<evidence type="ECO:0000313" key="2">
    <source>
        <dbReference type="EMBL" id="GFU11349.1"/>
    </source>
</evidence>
<keyword evidence="1" id="KW-0472">Membrane</keyword>
<name>A0A8X6QFU3_NEPPI</name>
<dbReference type="Proteomes" id="UP000887013">
    <property type="component" value="Unassembled WGS sequence"/>
</dbReference>
<feature type="transmembrane region" description="Helical" evidence="1">
    <location>
        <begin position="20"/>
        <end position="36"/>
    </location>
</feature>
<feature type="transmembrane region" description="Helical" evidence="1">
    <location>
        <begin position="48"/>
        <end position="67"/>
    </location>
</feature>
<sequence length="141" mass="15567">MTLLKVQLGLCFCPPHSHHFLTLFFFYGLLGLPWLAQRAERLGVQRLGFLLIVLYPAMLASGTYGTAAPSKVKAATLLFLPFKQTRPHGQLALPHALPGSLFPILPKVDGVRRSSGERQGVLAGRERMRSLAGRRCVWCSV</sequence>
<keyword evidence="1" id="KW-1133">Transmembrane helix</keyword>
<dbReference type="EMBL" id="BMAW01125201">
    <property type="protein sequence ID" value="GFU11349.1"/>
    <property type="molecule type" value="Genomic_DNA"/>
</dbReference>
<proteinExistence type="predicted"/>
<evidence type="ECO:0000313" key="3">
    <source>
        <dbReference type="Proteomes" id="UP000887013"/>
    </source>
</evidence>
<keyword evidence="1" id="KW-0812">Transmembrane</keyword>
<organism evidence="2 3">
    <name type="scientific">Nephila pilipes</name>
    <name type="common">Giant wood spider</name>
    <name type="synonym">Nephila maculata</name>
    <dbReference type="NCBI Taxonomy" id="299642"/>
    <lineage>
        <taxon>Eukaryota</taxon>
        <taxon>Metazoa</taxon>
        <taxon>Ecdysozoa</taxon>
        <taxon>Arthropoda</taxon>
        <taxon>Chelicerata</taxon>
        <taxon>Arachnida</taxon>
        <taxon>Araneae</taxon>
        <taxon>Araneomorphae</taxon>
        <taxon>Entelegynae</taxon>
        <taxon>Araneoidea</taxon>
        <taxon>Nephilidae</taxon>
        <taxon>Nephila</taxon>
    </lineage>
</organism>
<evidence type="ECO:0000256" key="1">
    <source>
        <dbReference type="SAM" id="Phobius"/>
    </source>
</evidence>
<accession>A0A8X6QFU3</accession>
<protein>
    <submittedName>
        <fullName evidence="2">Uncharacterized protein</fullName>
    </submittedName>
</protein>
<comment type="caution">
    <text evidence="2">The sequence shown here is derived from an EMBL/GenBank/DDBJ whole genome shotgun (WGS) entry which is preliminary data.</text>
</comment>
<reference evidence="2" key="1">
    <citation type="submission" date="2020-08" db="EMBL/GenBank/DDBJ databases">
        <title>Multicomponent nature underlies the extraordinary mechanical properties of spider dragline silk.</title>
        <authorList>
            <person name="Kono N."/>
            <person name="Nakamura H."/>
            <person name="Mori M."/>
            <person name="Yoshida Y."/>
            <person name="Ohtoshi R."/>
            <person name="Malay A.D."/>
            <person name="Moran D.A.P."/>
            <person name="Tomita M."/>
            <person name="Numata K."/>
            <person name="Arakawa K."/>
        </authorList>
    </citation>
    <scope>NUCLEOTIDE SEQUENCE</scope>
</reference>
<gene>
    <name evidence="2" type="ORF">NPIL_329181</name>
</gene>